<dbReference type="Gene3D" id="3.90.950.10">
    <property type="match status" value="1"/>
</dbReference>
<comment type="subcellular location">
    <subcellularLocation>
        <location evidence="4">Cytoplasm</location>
    </subcellularLocation>
</comment>
<dbReference type="Pfam" id="PF02545">
    <property type="entry name" value="Maf"/>
    <property type="match status" value="1"/>
</dbReference>
<comment type="function">
    <text evidence="4">Nucleoside triphosphate pyrophosphatase that hydrolyzes dTTP and UTP. May have a dual role in cell division arrest and in preventing the incorporation of modified nucleotides into cellular nucleic acids.</text>
</comment>
<dbReference type="CDD" id="cd00555">
    <property type="entry name" value="Maf"/>
    <property type="match status" value="1"/>
</dbReference>
<keyword evidence="4" id="KW-0963">Cytoplasm</keyword>
<keyword evidence="2 4" id="KW-0378">Hydrolase</keyword>
<dbReference type="GO" id="GO:0036218">
    <property type="term" value="F:dTTP diphosphatase activity"/>
    <property type="evidence" value="ECO:0007669"/>
    <property type="project" value="RHEA"/>
</dbReference>
<dbReference type="EMBL" id="RQYC01000019">
    <property type="protein sequence ID" value="RRD89276.1"/>
    <property type="molecule type" value="Genomic_DNA"/>
</dbReference>
<reference evidence="5 6" key="1">
    <citation type="submission" date="2018-11" db="EMBL/GenBank/DDBJ databases">
        <title>Genomes From Bacteria Associated with the Canine Oral Cavity: a Test Case for Automated Genome-Based Taxonomic Assignment.</title>
        <authorList>
            <person name="Coil D.A."/>
            <person name="Jospin G."/>
            <person name="Darling A.E."/>
            <person name="Wallis C."/>
            <person name="Davis I.J."/>
            <person name="Harris S."/>
            <person name="Eisen J.A."/>
            <person name="Holcombe L.J."/>
            <person name="O'Flynn C."/>
        </authorList>
    </citation>
    <scope>NUCLEOTIDE SEQUENCE [LARGE SCALE GENOMIC DNA]</scope>
    <source>
        <strain evidence="5 6">COT-280</strain>
    </source>
</reference>
<dbReference type="SUPFAM" id="SSF52972">
    <property type="entry name" value="ITPase-like"/>
    <property type="match status" value="1"/>
</dbReference>
<dbReference type="PANTHER" id="PTHR43213">
    <property type="entry name" value="BIFUNCTIONAL DTTP/UTP PYROPHOSPHATASE/METHYLTRANSFERASE PROTEIN-RELATED"/>
    <property type="match status" value="1"/>
</dbReference>
<evidence type="ECO:0000256" key="1">
    <source>
        <dbReference type="ARBA" id="ARBA00001968"/>
    </source>
</evidence>
<comment type="catalytic activity">
    <reaction evidence="4">
        <text>dTTP + H2O = dTMP + diphosphate + H(+)</text>
        <dbReference type="Rhea" id="RHEA:28534"/>
        <dbReference type="ChEBI" id="CHEBI:15377"/>
        <dbReference type="ChEBI" id="CHEBI:15378"/>
        <dbReference type="ChEBI" id="CHEBI:33019"/>
        <dbReference type="ChEBI" id="CHEBI:37568"/>
        <dbReference type="ChEBI" id="CHEBI:63528"/>
        <dbReference type="EC" id="3.6.1.9"/>
    </reaction>
</comment>
<dbReference type="STRING" id="1121352.GCA_000620925_01817"/>
<comment type="caution">
    <text evidence="4">Lacks conserved residue(s) required for the propagation of feature annotation.</text>
</comment>
<dbReference type="Proteomes" id="UP000269923">
    <property type="component" value="Unassembled WGS sequence"/>
</dbReference>
<dbReference type="GO" id="GO:0009117">
    <property type="term" value="P:nucleotide metabolic process"/>
    <property type="evidence" value="ECO:0007669"/>
    <property type="project" value="UniProtKB-KW"/>
</dbReference>
<gene>
    <name evidence="5" type="ORF">EII21_09220</name>
</gene>
<comment type="similarity">
    <text evidence="4">Belongs to the Maf family. YhdE subfamily.</text>
</comment>
<feature type="active site" description="Proton acceptor" evidence="4">
    <location>
        <position position="74"/>
    </location>
</feature>
<dbReference type="GO" id="GO:0036221">
    <property type="term" value="F:UTP diphosphatase activity"/>
    <property type="evidence" value="ECO:0007669"/>
    <property type="project" value="RHEA"/>
</dbReference>
<dbReference type="NCBIfam" id="TIGR00172">
    <property type="entry name" value="maf"/>
    <property type="match status" value="1"/>
</dbReference>
<dbReference type="EC" id="3.6.1.9" evidence="4"/>
<dbReference type="GO" id="GO:0005737">
    <property type="term" value="C:cytoplasm"/>
    <property type="evidence" value="ECO:0007669"/>
    <property type="project" value="UniProtKB-SubCell"/>
</dbReference>
<comment type="catalytic activity">
    <reaction evidence="4">
        <text>UTP + H2O = UMP + diphosphate + H(+)</text>
        <dbReference type="Rhea" id="RHEA:29395"/>
        <dbReference type="ChEBI" id="CHEBI:15377"/>
        <dbReference type="ChEBI" id="CHEBI:15378"/>
        <dbReference type="ChEBI" id="CHEBI:33019"/>
        <dbReference type="ChEBI" id="CHEBI:46398"/>
        <dbReference type="ChEBI" id="CHEBI:57865"/>
        <dbReference type="EC" id="3.6.1.9"/>
    </reaction>
</comment>
<dbReference type="InterPro" id="IPR003697">
    <property type="entry name" value="Maf-like"/>
</dbReference>
<comment type="cofactor">
    <cofactor evidence="1 4">
        <name>a divalent metal cation</name>
        <dbReference type="ChEBI" id="CHEBI:60240"/>
    </cofactor>
</comment>
<evidence type="ECO:0000256" key="2">
    <source>
        <dbReference type="ARBA" id="ARBA00022801"/>
    </source>
</evidence>
<accession>A0A3P2A318</accession>
<keyword evidence="3 4" id="KW-0546">Nucleotide metabolism</keyword>
<dbReference type="PIRSF" id="PIRSF006305">
    <property type="entry name" value="Maf"/>
    <property type="match status" value="1"/>
</dbReference>
<feature type="site" description="Important for substrate specificity" evidence="4">
    <location>
        <position position="12"/>
    </location>
</feature>
<evidence type="ECO:0000313" key="5">
    <source>
        <dbReference type="EMBL" id="RRD89276.1"/>
    </source>
</evidence>
<dbReference type="RefSeq" id="WP_124795841.1">
    <property type="nucleotide sequence ID" value="NZ_RQYC01000019.1"/>
</dbReference>
<protein>
    <recommendedName>
        <fullName evidence="4">dTTP/UTP pyrophosphatase</fullName>
        <shortName evidence="4">dTTPase/UTPase</shortName>
        <ecNumber evidence="4">3.6.1.9</ecNumber>
    </recommendedName>
    <alternativeName>
        <fullName evidence="4">Nucleoside triphosphate pyrophosphatase</fullName>
    </alternativeName>
    <alternativeName>
        <fullName evidence="4">Nucleotide pyrophosphatase</fullName>
        <shortName evidence="4">Nucleotide PPase</shortName>
    </alternativeName>
</protein>
<feature type="site" description="Important for substrate specificity" evidence="4">
    <location>
        <position position="75"/>
    </location>
</feature>
<keyword evidence="6" id="KW-1185">Reference proteome</keyword>
<evidence type="ECO:0000256" key="4">
    <source>
        <dbReference type="HAMAP-Rule" id="MF_00528"/>
    </source>
</evidence>
<dbReference type="AlphaFoldDB" id="A0A3P2A318"/>
<dbReference type="HAMAP" id="MF_00528">
    <property type="entry name" value="Maf"/>
    <property type="match status" value="1"/>
</dbReference>
<name>A0A3P2A318_9NEIS</name>
<proteinExistence type="inferred from homology"/>
<dbReference type="OrthoDB" id="9807767at2"/>
<feature type="site" description="Important for substrate specificity" evidence="4">
    <location>
        <position position="157"/>
    </location>
</feature>
<comment type="caution">
    <text evidence="5">The sequence shown here is derived from an EMBL/GenBank/DDBJ whole genome shotgun (WGS) entry which is preliminary data.</text>
</comment>
<dbReference type="InterPro" id="IPR029001">
    <property type="entry name" value="ITPase-like_fam"/>
</dbReference>
<evidence type="ECO:0000313" key="6">
    <source>
        <dbReference type="Proteomes" id="UP000269923"/>
    </source>
</evidence>
<sequence length="198" mass="21537">MTELYLASASPRRRDILQQLGFRIHLTVAEINETPHPQESAYHYVGRMALEKNRAARSRYADTLRPDLPLLSADTTVALDSRILGKPANAEEAFTMLSQLSGTSHQVMTAVCISRLGQEYSVLQSSEVRFKTLSEQEIRAYIAGGEPMDKAGAYAIQGIGGIFVSHLAGSFTGVMGLPVFETAALLRECGCPVPLHTA</sequence>
<evidence type="ECO:0000256" key="3">
    <source>
        <dbReference type="ARBA" id="ARBA00023080"/>
    </source>
</evidence>
<dbReference type="PANTHER" id="PTHR43213:SF5">
    <property type="entry name" value="BIFUNCTIONAL DTTP_UTP PYROPHOSPHATASE_METHYLTRANSFERASE PROTEIN-RELATED"/>
    <property type="match status" value="1"/>
</dbReference>
<organism evidence="5 6">
    <name type="scientific">Conchiformibius steedae</name>
    <dbReference type="NCBI Taxonomy" id="153493"/>
    <lineage>
        <taxon>Bacteria</taxon>
        <taxon>Pseudomonadati</taxon>
        <taxon>Pseudomonadota</taxon>
        <taxon>Betaproteobacteria</taxon>
        <taxon>Neisseriales</taxon>
        <taxon>Neisseriaceae</taxon>
        <taxon>Conchiformibius</taxon>
    </lineage>
</organism>